<evidence type="ECO:0000256" key="1">
    <source>
        <dbReference type="ARBA" id="ARBA00004651"/>
    </source>
</evidence>
<evidence type="ECO:0000313" key="11">
    <source>
        <dbReference type="EMBL" id="SDC85970.1"/>
    </source>
</evidence>
<evidence type="ECO:0000313" key="14">
    <source>
        <dbReference type="Proteomes" id="UP000297288"/>
    </source>
</evidence>
<keyword evidence="6 10" id="KW-1133">Transmembrane helix</keyword>
<dbReference type="Pfam" id="PF01554">
    <property type="entry name" value="MatE"/>
    <property type="match status" value="2"/>
</dbReference>
<dbReference type="NCBIfam" id="TIGR00797">
    <property type="entry name" value="matE"/>
    <property type="match status" value="1"/>
</dbReference>
<evidence type="ECO:0000256" key="2">
    <source>
        <dbReference type="ARBA" id="ARBA00022448"/>
    </source>
</evidence>
<dbReference type="PIRSF" id="PIRSF006603">
    <property type="entry name" value="DinF"/>
    <property type="match status" value="1"/>
</dbReference>
<feature type="transmembrane region" description="Helical" evidence="10">
    <location>
        <begin position="199"/>
        <end position="222"/>
    </location>
</feature>
<dbReference type="EMBL" id="FMYV01000010">
    <property type="protein sequence ID" value="SDC85970.1"/>
    <property type="molecule type" value="Genomic_DNA"/>
</dbReference>
<feature type="transmembrane region" description="Helical" evidence="10">
    <location>
        <begin position="174"/>
        <end position="193"/>
    </location>
</feature>
<dbReference type="STRING" id="28234.SAMN04488588_1946"/>
<evidence type="ECO:0000256" key="6">
    <source>
        <dbReference type="ARBA" id="ARBA00022989"/>
    </source>
</evidence>
<keyword evidence="7" id="KW-0406">Ion transport</keyword>
<protein>
    <recommendedName>
        <fullName evidence="9">Multidrug-efflux transporter</fullName>
    </recommendedName>
</protein>
<reference evidence="12 14" key="2">
    <citation type="submission" date="2019-04" db="EMBL/GenBank/DDBJ databases">
        <title>Draft genome sequence data and analysis of a Fermenting Bacterium, Geotoga petraea strain HO-Geo1, isolated from heavy-oil petroleum reservoir in Russia.</title>
        <authorList>
            <person name="Grouzdev D.S."/>
            <person name="Semenova E.M."/>
            <person name="Sokolova D.S."/>
            <person name="Tourova T.P."/>
            <person name="Poltaraus A.B."/>
            <person name="Nazina T.N."/>
        </authorList>
    </citation>
    <scope>NUCLEOTIDE SEQUENCE [LARGE SCALE GENOMIC DNA]</scope>
    <source>
        <strain evidence="12 14">HO-Geo1</strain>
    </source>
</reference>
<proteinExistence type="predicted"/>
<dbReference type="EMBL" id="SRME01000006">
    <property type="protein sequence ID" value="TGG87005.1"/>
    <property type="molecule type" value="Genomic_DNA"/>
</dbReference>
<comment type="subcellular location">
    <subcellularLocation>
        <location evidence="1">Cell membrane</location>
        <topology evidence="1">Multi-pass membrane protein</topology>
    </subcellularLocation>
</comment>
<gene>
    <name evidence="12" type="ORF">E4650_09125</name>
    <name evidence="11" type="ORF">SAMN04488588_1946</name>
</gene>
<feature type="transmembrane region" description="Helical" evidence="10">
    <location>
        <begin position="59"/>
        <end position="78"/>
    </location>
</feature>
<dbReference type="GO" id="GO:0015297">
    <property type="term" value="F:antiporter activity"/>
    <property type="evidence" value="ECO:0007669"/>
    <property type="project" value="UniProtKB-KW"/>
</dbReference>
<feature type="transmembrane region" description="Helical" evidence="10">
    <location>
        <begin position="243"/>
        <end position="268"/>
    </location>
</feature>
<dbReference type="OrthoDB" id="9776324at2"/>
<evidence type="ECO:0000256" key="7">
    <source>
        <dbReference type="ARBA" id="ARBA00023065"/>
    </source>
</evidence>
<feature type="transmembrane region" description="Helical" evidence="10">
    <location>
        <begin position="397"/>
        <end position="415"/>
    </location>
</feature>
<dbReference type="Proteomes" id="UP000199322">
    <property type="component" value="Unassembled WGS sequence"/>
</dbReference>
<feature type="transmembrane region" description="Helical" evidence="10">
    <location>
        <begin position="140"/>
        <end position="162"/>
    </location>
</feature>
<dbReference type="AlphaFoldDB" id="A0A1G6Q0K7"/>
<dbReference type="InterPro" id="IPR048279">
    <property type="entry name" value="MdtK-like"/>
</dbReference>
<dbReference type="PANTHER" id="PTHR43298">
    <property type="entry name" value="MULTIDRUG RESISTANCE PROTEIN NORM-RELATED"/>
    <property type="match status" value="1"/>
</dbReference>
<dbReference type="CDD" id="cd13142">
    <property type="entry name" value="MATE_like_12"/>
    <property type="match status" value="1"/>
</dbReference>
<organism evidence="11 13">
    <name type="scientific">Geotoga petraea</name>
    <dbReference type="NCBI Taxonomy" id="28234"/>
    <lineage>
        <taxon>Bacteria</taxon>
        <taxon>Thermotogati</taxon>
        <taxon>Thermotogota</taxon>
        <taxon>Thermotogae</taxon>
        <taxon>Petrotogales</taxon>
        <taxon>Petrotogaceae</taxon>
        <taxon>Geotoga</taxon>
    </lineage>
</organism>
<reference evidence="11 13" key="1">
    <citation type="submission" date="2016-10" db="EMBL/GenBank/DDBJ databases">
        <authorList>
            <person name="de Groot N.N."/>
        </authorList>
    </citation>
    <scope>NUCLEOTIDE SEQUENCE [LARGE SCALE GENOMIC DNA]</scope>
    <source>
        <strain evidence="11 13">WG14</strain>
    </source>
</reference>
<feature type="transmembrane region" description="Helical" evidence="10">
    <location>
        <begin position="362"/>
        <end position="385"/>
    </location>
</feature>
<feature type="transmembrane region" description="Helical" evidence="10">
    <location>
        <begin position="322"/>
        <end position="342"/>
    </location>
</feature>
<dbReference type="Proteomes" id="UP000297288">
    <property type="component" value="Unassembled WGS sequence"/>
</dbReference>
<dbReference type="RefSeq" id="WP_091405384.1">
    <property type="nucleotide sequence ID" value="NZ_FMYV01000010.1"/>
</dbReference>
<sequence length="459" mass="50716">MPKERRISEKVNVFEVPITKGLFMLAWPIILTNLLQTIYNITDAYFLGKLGPKEFSVPTIVFPIVFVFISLASGFSHAGSSMVAQYTGMGEKHNAEKSAAQTIITVFFISAIIMVVGLILSDSMVSIMQVEPDIHELAVFYLRVILLGLPFLFSMELIAGIFRGWGNSVIALQLMFFAVVTNIILDPIFIFVIDWGVIGAAAATIISRGTFAGVFAYILFSGKLGFKVHLKDFKPDFRFIKKVLSIGLPASLGQAVTAFGFTIITSVISQFGPVVISGYGVGNRINSMVVMFATGMSLATGAMVAQFVGADHKEKAVETVRKAGIITFSTILGISVLLFFYGQYITQFFINDPEVIEVGVTFFKLVSFSLPFFSLMDIFMGTLRGTGHTIQSTIVDMVRLWGIRVPLILIMSETWGFRGVFYAMIISNISAMLLSFLFIKFGNWKDRVVEDYDKSLEEI</sequence>
<evidence type="ECO:0000313" key="13">
    <source>
        <dbReference type="Proteomes" id="UP000199322"/>
    </source>
</evidence>
<feature type="transmembrane region" description="Helical" evidence="10">
    <location>
        <begin position="421"/>
        <end position="439"/>
    </location>
</feature>
<feature type="transmembrane region" description="Helical" evidence="10">
    <location>
        <begin position="21"/>
        <end position="39"/>
    </location>
</feature>
<dbReference type="InterPro" id="IPR002528">
    <property type="entry name" value="MATE_fam"/>
</dbReference>
<evidence type="ECO:0000256" key="3">
    <source>
        <dbReference type="ARBA" id="ARBA00022449"/>
    </source>
</evidence>
<dbReference type="GO" id="GO:0005886">
    <property type="term" value="C:plasma membrane"/>
    <property type="evidence" value="ECO:0007669"/>
    <property type="project" value="UniProtKB-SubCell"/>
</dbReference>
<dbReference type="GO" id="GO:0006811">
    <property type="term" value="P:monoatomic ion transport"/>
    <property type="evidence" value="ECO:0007669"/>
    <property type="project" value="UniProtKB-KW"/>
</dbReference>
<dbReference type="InterPro" id="IPR050222">
    <property type="entry name" value="MATE_MdtK"/>
</dbReference>
<keyword evidence="4" id="KW-1003">Cell membrane</keyword>
<dbReference type="PANTHER" id="PTHR43298:SF2">
    <property type="entry name" value="FMN_FAD EXPORTER YEEO-RELATED"/>
    <property type="match status" value="1"/>
</dbReference>
<feature type="transmembrane region" description="Helical" evidence="10">
    <location>
        <begin position="288"/>
        <end position="310"/>
    </location>
</feature>
<evidence type="ECO:0000256" key="5">
    <source>
        <dbReference type="ARBA" id="ARBA00022692"/>
    </source>
</evidence>
<keyword evidence="5 10" id="KW-0812">Transmembrane</keyword>
<evidence type="ECO:0000256" key="9">
    <source>
        <dbReference type="ARBA" id="ARBA00031636"/>
    </source>
</evidence>
<name>A0A1G6Q0K7_9BACT</name>
<keyword evidence="3" id="KW-0050">Antiport</keyword>
<dbReference type="GO" id="GO:0042910">
    <property type="term" value="F:xenobiotic transmembrane transporter activity"/>
    <property type="evidence" value="ECO:0007669"/>
    <property type="project" value="InterPro"/>
</dbReference>
<evidence type="ECO:0000313" key="12">
    <source>
        <dbReference type="EMBL" id="TGG87005.1"/>
    </source>
</evidence>
<keyword evidence="2" id="KW-0813">Transport</keyword>
<keyword evidence="8 10" id="KW-0472">Membrane</keyword>
<feature type="transmembrane region" description="Helical" evidence="10">
    <location>
        <begin position="99"/>
        <end position="120"/>
    </location>
</feature>
<keyword evidence="13" id="KW-1185">Reference proteome</keyword>
<accession>A0A1G6Q0K7</accession>
<evidence type="ECO:0000256" key="10">
    <source>
        <dbReference type="SAM" id="Phobius"/>
    </source>
</evidence>
<evidence type="ECO:0000256" key="8">
    <source>
        <dbReference type="ARBA" id="ARBA00023136"/>
    </source>
</evidence>
<evidence type="ECO:0000256" key="4">
    <source>
        <dbReference type="ARBA" id="ARBA00022475"/>
    </source>
</evidence>